<dbReference type="PANTHER" id="PTHR40074">
    <property type="entry name" value="O-ACETYLTRANSFERASE WECH"/>
    <property type="match status" value="1"/>
</dbReference>
<sequence>METVSLEKSTDKKLYGIELMRGISCLLVIMIHVTASFWIYPQKESLTFKWIIALNTISRFAVPSFIFMSGFTLFYFYSRREFSFISFYKKRMVKAAIPYLLWSFFYTGINYRKYLNVSVGMQWGQFFKEALLGLSSYHLYFMLIIIQFYFIFPVLLRIYKKVDKPMITFIFCGILNLVFIRHLNLPLRDRLFPYYLIYFIAGFVFADLRLKGRKFSKIGRMLWGIAYIVAAVYYVVDHYRITIGAPPISPKIFQYIFMVYGVISSSLLYILLEKLEENNLPWMRHPLIGSLSAHSFSIYLVHPFLMKCYQWLEGYVTLDGVPLYGLFLVKSTIIFMSSWGISIVLSQIKIKLLQKKHGYKDR</sequence>
<protein>
    <recommendedName>
        <fullName evidence="8">Acyltransferase 3 domain-containing protein</fullName>
    </recommendedName>
</protein>
<feature type="transmembrane region" description="Helical" evidence="7">
    <location>
        <begin position="324"/>
        <end position="346"/>
    </location>
</feature>
<feature type="transmembrane region" description="Helical" evidence="7">
    <location>
        <begin position="60"/>
        <end position="78"/>
    </location>
</feature>
<keyword evidence="6 7" id="KW-0472">Membrane</keyword>
<dbReference type="EMBL" id="CP000853">
    <property type="protein sequence ID" value="ABW18399.1"/>
    <property type="molecule type" value="Genomic_DNA"/>
</dbReference>
<dbReference type="HOGENOM" id="CLU_047714_1_1_9"/>
<feature type="domain" description="Acyltransferase 3" evidence="8">
    <location>
        <begin position="15"/>
        <end position="316"/>
    </location>
</feature>
<evidence type="ECO:0000256" key="6">
    <source>
        <dbReference type="ARBA" id="ARBA00023136"/>
    </source>
</evidence>
<evidence type="ECO:0000256" key="4">
    <source>
        <dbReference type="ARBA" id="ARBA00022692"/>
    </source>
</evidence>
<evidence type="ECO:0000256" key="1">
    <source>
        <dbReference type="ARBA" id="ARBA00004651"/>
    </source>
</evidence>
<dbReference type="KEGG" id="aoe:Clos_0850"/>
<dbReference type="eggNOG" id="COG1835">
    <property type="taxonomic scope" value="Bacteria"/>
</dbReference>
<evidence type="ECO:0000259" key="8">
    <source>
        <dbReference type="Pfam" id="PF01757"/>
    </source>
</evidence>
<keyword evidence="5 7" id="KW-1133">Transmembrane helix</keyword>
<evidence type="ECO:0000313" key="10">
    <source>
        <dbReference type="Proteomes" id="UP000000269"/>
    </source>
</evidence>
<dbReference type="AlphaFoldDB" id="A8MES0"/>
<feature type="transmembrane region" description="Helical" evidence="7">
    <location>
        <begin position="166"/>
        <end position="185"/>
    </location>
</feature>
<dbReference type="GO" id="GO:0016413">
    <property type="term" value="F:O-acetyltransferase activity"/>
    <property type="evidence" value="ECO:0007669"/>
    <property type="project" value="TreeGrafter"/>
</dbReference>
<feature type="transmembrane region" description="Helical" evidence="7">
    <location>
        <begin position="137"/>
        <end position="159"/>
    </location>
</feature>
<evidence type="ECO:0000256" key="5">
    <source>
        <dbReference type="ARBA" id="ARBA00022989"/>
    </source>
</evidence>
<evidence type="ECO:0000256" key="2">
    <source>
        <dbReference type="ARBA" id="ARBA00007400"/>
    </source>
</evidence>
<dbReference type="GO" id="GO:0009246">
    <property type="term" value="P:enterobacterial common antigen biosynthetic process"/>
    <property type="evidence" value="ECO:0007669"/>
    <property type="project" value="TreeGrafter"/>
</dbReference>
<keyword evidence="3" id="KW-1003">Cell membrane</keyword>
<dbReference type="STRING" id="350688.Clos_0850"/>
<keyword evidence="10" id="KW-1185">Reference proteome</keyword>
<feature type="transmembrane region" description="Helical" evidence="7">
    <location>
        <begin position="220"/>
        <end position="236"/>
    </location>
</feature>
<accession>A8MES0</accession>
<gene>
    <name evidence="9" type="ordered locus">Clos_0850</name>
</gene>
<feature type="transmembrane region" description="Helical" evidence="7">
    <location>
        <begin position="191"/>
        <end position="208"/>
    </location>
</feature>
<dbReference type="InterPro" id="IPR002656">
    <property type="entry name" value="Acyl_transf_3_dom"/>
</dbReference>
<evidence type="ECO:0000256" key="7">
    <source>
        <dbReference type="SAM" id="Phobius"/>
    </source>
</evidence>
<feature type="transmembrane region" description="Helical" evidence="7">
    <location>
        <begin position="21"/>
        <end position="40"/>
    </location>
</feature>
<feature type="transmembrane region" description="Helical" evidence="7">
    <location>
        <begin position="252"/>
        <end position="272"/>
    </location>
</feature>
<comment type="similarity">
    <text evidence="2">Belongs to the acyltransferase 3 family.</text>
</comment>
<evidence type="ECO:0000313" key="9">
    <source>
        <dbReference type="EMBL" id="ABW18399.1"/>
    </source>
</evidence>
<feature type="transmembrane region" description="Helical" evidence="7">
    <location>
        <begin position="293"/>
        <end position="312"/>
    </location>
</feature>
<proteinExistence type="inferred from homology"/>
<reference evidence="10" key="1">
    <citation type="submission" date="2007-10" db="EMBL/GenBank/DDBJ databases">
        <title>Complete genome of Alkaliphilus oremlandii OhILAs.</title>
        <authorList>
            <person name="Copeland A."/>
            <person name="Lucas S."/>
            <person name="Lapidus A."/>
            <person name="Barry K."/>
            <person name="Detter J.C."/>
            <person name="Glavina del Rio T."/>
            <person name="Hammon N."/>
            <person name="Israni S."/>
            <person name="Dalin E."/>
            <person name="Tice H."/>
            <person name="Pitluck S."/>
            <person name="Chain P."/>
            <person name="Malfatti S."/>
            <person name="Shin M."/>
            <person name="Vergez L."/>
            <person name="Schmutz J."/>
            <person name="Larimer F."/>
            <person name="Land M."/>
            <person name="Hauser L."/>
            <person name="Kyrpides N."/>
            <person name="Mikhailova N."/>
            <person name="Stolz J.F."/>
            <person name="Dawson A."/>
            <person name="Fisher E."/>
            <person name="Crable B."/>
            <person name="Perera E."/>
            <person name="Lisak J."/>
            <person name="Ranganathan M."/>
            <person name="Basu P."/>
            <person name="Richardson P."/>
        </authorList>
    </citation>
    <scope>NUCLEOTIDE SEQUENCE [LARGE SCALE GENOMIC DNA]</scope>
    <source>
        <strain evidence="10">OhILAs</strain>
    </source>
</reference>
<organism evidence="9 10">
    <name type="scientific">Alkaliphilus oremlandii (strain OhILAs)</name>
    <name type="common">Clostridium oremlandii (strain OhILAs)</name>
    <dbReference type="NCBI Taxonomy" id="350688"/>
    <lineage>
        <taxon>Bacteria</taxon>
        <taxon>Bacillati</taxon>
        <taxon>Bacillota</taxon>
        <taxon>Clostridia</taxon>
        <taxon>Peptostreptococcales</taxon>
        <taxon>Natronincolaceae</taxon>
        <taxon>Alkaliphilus</taxon>
    </lineage>
</organism>
<dbReference type="GO" id="GO:0005886">
    <property type="term" value="C:plasma membrane"/>
    <property type="evidence" value="ECO:0007669"/>
    <property type="project" value="UniProtKB-SubCell"/>
</dbReference>
<dbReference type="Proteomes" id="UP000000269">
    <property type="component" value="Chromosome"/>
</dbReference>
<dbReference type="Pfam" id="PF01757">
    <property type="entry name" value="Acyl_transf_3"/>
    <property type="match status" value="1"/>
</dbReference>
<evidence type="ECO:0000256" key="3">
    <source>
        <dbReference type="ARBA" id="ARBA00022475"/>
    </source>
</evidence>
<feature type="transmembrane region" description="Helical" evidence="7">
    <location>
        <begin position="99"/>
        <end position="117"/>
    </location>
</feature>
<keyword evidence="4 7" id="KW-0812">Transmembrane</keyword>
<dbReference type="PANTHER" id="PTHR40074:SF2">
    <property type="entry name" value="O-ACETYLTRANSFERASE WECH"/>
    <property type="match status" value="1"/>
</dbReference>
<comment type="subcellular location">
    <subcellularLocation>
        <location evidence="1">Cell membrane</location>
        <topology evidence="1">Multi-pass membrane protein</topology>
    </subcellularLocation>
</comment>
<name>A8MES0_ALKOO</name>